<organism evidence="3 4">
    <name type="scientific">Candidatus Flavonifractor merdipullorum</name>
    <dbReference type="NCBI Taxonomy" id="2838590"/>
    <lineage>
        <taxon>Bacteria</taxon>
        <taxon>Bacillati</taxon>
        <taxon>Bacillota</taxon>
        <taxon>Clostridia</taxon>
        <taxon>Eubacteriales</taxon>
        <taxon>Oscillospiraceae</taxon>
        <taxon>Flavonifractor</taxon>
    </lineage>
</organism>
<comment type="similarity">
    <text evidence="1">Belongs to the CinA family.</text>
</comment>
<proteinExistence type="inferred from homology"/>
<dbReference type="InterPro" id="IPR041424">
    <property type="entry name" value="CinA_KH"/>
</dbReference>
<dbReference type="Pfam" id="PF00994">
    <property type="entry name" value="MoCF_biosynth"/>
    <property type="match status" value="1"/>
</dbReference>
<dbReference type="Pfam" id="PF18146">
    <property type="entry name" value="CinA_KH"/>
    <property type="match status" value="1"/>
</dbReference>
<dbReference type="Pfam" id="PF02464">
    <property type="entry name" value="CinA"/>
    <property type="match status" value="1"/>
</dbReference>
<dbReference type="Gene3D" id="3.40.980.10">
    <property type="entry name" value="MoaB/Mog-like domain"/>
    <property type="match status" value="1"/>
</dbReference>
<gene>
    <name evidence="1" type="primary">cinA</name>
    <name evidence="3" type="ORF">H9868_01205</name>
</gene>
<dbReference type="InterPro" id="IPR036425">
    <property type="entry name" value="MoaB/Mog-like_dom_sf"/>
</dbReference>
<sequence length="430" mass="45988">MSHTAELIAVGTELLLGNIANTDAQMLSQGLSTLGINVYYHTVVGDNPQRLKAAVELAKTRADLIITTGGLGPTCDDLTKNVLAECFGKKLVFDEESARRIRAYFARLHPDRPMTDNNLQQAMLPEGCTIFSNDWGTAPGCAFEADGVRVIMLPGPPRECRAMFQYRAIPYLMALADGVIVSRTLKLFGIGESAMEARLRDEMQVMTNPTLAPYAKEGECELRITAKAADYHQAIALIAPVEAQLRGIFGDKVYGADIGSLEEGVLALLKGRKKTFGTAESCTGGLIAKRMTDLPGASEVFRGGVVSYASEVKEGVLGVPAGMLAQYGAVSEPVAKAMAEGACRVLGCDIAVSTTGVAGPDSDDRGNPVGLVYVAIATEQGAYVRQVRAGSGRERIRTVAAHHAFDLVRRYLTGLLSFEKESNQRKLPTA</sequence>
<dbReference type="NCBIfam" id="TIGR00200">
    <property type="entry name" value="cinA_nterm"/>
    <property type="match status" value="1"/>
</dbReference>
<dbReference type="SMART" id="SM00852">
    <property type="entry name" value="MoCF_biosynth"/>
    <property type="match status" value="1"/>
</dbReference>
<dbReference type="AlphaFoldDB" id="A0A9D1UNI7"/>
<evidence type="ECO:0000313" key="4">
    <source>
        <dbReference type="Proteomes" id="UP000824192"/>
    </source>
</evidence>
<dbReference type="NCBIfam" id="NF001813">
    <property type="entry name" value="PRK00549.1"/>
    <property type="match status" value="1"/>
</dbReference>
<dbReference type="SUPFAM" id="SSF142433">
    <property type="entry name" value="CinA-like"/>
    <property type="match status" value="1"/>
</dbReference>
<dbReference type="InterPro" id="IPR050101">
    <property type="entry name" value="CinA"/>
</dbReference>
<reference evidence="3" key="2">
    <citation type="submission" date="2021-04" db="EMBL/GenBank/DDBJ databases">
        <authorList>
            <person name="Gilroy R."/>
        </authorList>
    </citation>
    <scope>NUCLEOTIDE SEQUENCE</scope>
    <source>
        <strain evidence="3">ChiGjej6B6-1540</strain>
    </source>
</reference>
<dbReference type="NCBIfam" id="TIGR00199">
    <property type="entry name" value="PncC_domain"/>
    <property type="match status" value="1"/>
</dbReference>
<protein>
    <recommendedName>
        <fullName evidence="1">Putative competence-damage inducible protein</fullName>
    </recommendedName>
</protein>
<dbReference type="Proteomes" id="UP000824192">
    <property type="component" value="Unassembled WGS sequence"/>
</dbReference>
<dbReference type="Gene3D" id="3.30.70.2860">
    <property type="match status" value="1"/>
</dbReference>
<dbReference type="InterPro" id="IPR036653">
    <property type="entry name" value="CinA-like_C"/>
</dbReference>
<dbReference type="PANTHER" id="PTHR13939:SF0">
    <property type="entry name" value="NMN AMIDOHYDROLASE-LIKE PROTEIN YFAY"/>
    <property type="match status" value="1"/>
</dbReference>
<dbReference type="Gene3D" id="3.90.950.20">
    <property type="entry name" value="CinA-like"/>
    <property type="match status" value="1"/>
</dbReference>
<dbReference type="HAMAP" id="MF_00226_B">
    <property type="entry name" value="CinA_B"/>
    <property type="match status" value="1"/>
</dbReference>
<accession>A0A9D1UNI7</accession>
<name>A0A9D1UNI7_9FIRM</name>
<dbReference type="PANTHER" id="PTHR13939">
    <property type="entry name" value="NICOTINAMIDE-NUCLEOTIDE AMIDOHYDROLASE PNCC"/>
    <property type="match status" value="1"/>
</dbReference>
<dbReference type="InterPro" id="IPR001453">
    <property type="entry name" value="MoaB/Mog_dom"/>
</dbReference>
<dbReference type="InterPro" id="IPR008136">
    <property type="entry name" value="CinA_C"/>
</dbReference>
<dbReference type="EMBL" id="DXGA01000023">
    <property type="protein sequence ID" value="HIW93136.1"/>
    <property type="molecule type" value="Genomic_DNA"/>
</dbReference>
<dbReference type="PIRSF" id="PIRSF006728">
    <property type="entry name" value="CinA"/>
    <property type="match status" value="1"/>
</dbReference>
<dbReference type="InterPro" id="IPR008135">
    <property type="entry name" value="Competence-induced_CinA"/>
</dbReference>
<dbReference type="SUPFAM" id="SSF53218">
    <property type="entry name" value="Molybdenum cofactor biosynthesis proteins"/>
    <property type="match status" value="1"/>
</dbReference>
<evidence type="ECO:0000259" key="2">
    <source>
        <dbReference type="SMART" id="SM00852"/>
    </source>
</evidence>
<feature type="domain" description="MoaB/Mog" evidence="2">
    <location>
        <begin position="6"/>
        <end position="175"/>
    </location>
</feature>
<comment type="caution">
    <text evidence="3">The sequence shown here is derived from an EMBL/GenBank/DDBJ whole genome shotgun (WGS) entry which is preliminary data.</text>
</comment>
<dbReference type="CDD" id="cd00885">
    <property type="entry name" value="cinA"/>
    <property type="match status" value="1"/>
</dbReference>
<evidence type="ECO:0000313" key="3">
    <source>
        <dbReference type="EMBL" id="HIW93136.1"/>
    </source>
</evidence>
<reference evidence="3" key="1">
    <citation type="journal article" date="2021" name="PeerJ">
        <title>Extensive microbial diversity within the chicken gut microbiome revealed by metagenomics and culture.</title>
        <authorList>
            <person name="Gilroy R."/>
            <person name="Ravi A."/>
            <person name="Getino M."/>
            <person name="Pursley I."/>
            <person name="Horton D.L."/>
            <person name="Alikhan N.F."/>
            <person name="Baker D."/>
            <person name="Gharbi K."/>
            <person name="Hall N."/>
            <person name="Watson M."/>
            <person name="Adriaenssens E.M."/>
            <person name="Foster-Nyarko E."/>
            <person name="Jarju S."/>
            <person name="Secka A."/>
            <person name="Antonio M."/>
            <person name="Oren A."/>
            <person name="Chaudhuri R.R."/>
            <person name="La Ragione R."/>
            <person name="Hildebrand F."/>
            <person name="Pallen M.J."/>
        </authorList>
    </citation>
    <scope>NUCLEOTIDE SEQUENCE</scope>
    <source>
        <strain evidence="3">ChiGjej6B6-1540</strain>
    </source>
</reference>
<evidence type="ECO:0000256" key="1">
    <source>
        <dbReference type="HAMAP-Rule" id="MF_00226"/>
    </source>
</evidence>
<dbReference type="NCBIfam" id="TIGR00177">
    <property type="entry name" value="molyb_syn"/>
    <property type="match status" value="1"/>
</dbReference>